<dbReference type="Gene3D" id="3.90.1440.10">
    <property type="entry name" value="SecA, preprotein cross-linking domain"/>
    <property type="match status" value="1"/>
</dbReference>
<dbReference type="PROSITE" id="PS51196">
    <property type="entry name" value="SECA_MOTOR_DEAD"/>
    <property type="match status" value="1"/>
</dbReference>
<dbReference type="InterPro" id="IPR011130">
    <property type="entry name" value="SecA_preprotein_X-link_dom"/>
</dbReference>
<comment type="catalytic activity">
    <reaction evidence="15 16">
        <text>ATP + H2O + cellular proteinSide 1 = ADP + phosphate + cellular proteinSide 2.</text>
        <dbReference type="EC" id="7.4.2.8"/>
    </reaction>
</comment>
<dbReference type="NCBIfam" id="TIGR00963">
    <property type="entry name" value="secA"/>
    <property type="match status" value="1"/>
</dbReference>
<dbReference type="GO" id="GO:0046872">
    <property type="term" value="F:metal ion binding"/>
    <property type="evidence" value="ECO:0007669"/>
    <property type="project" value="UniProtKB-KW"/>
</dbReference>
<dbReference type="GO" id="GO:0008564">
    <property type="term" value="F:protein-exporting ATPase activity"/>
    <property type="evidence" value="ECO:0007669"/>
    <property type="project" value="UniProtKB-EC"/>
</dbReference>
<keyword evidence="13 16" id="KW-0811">Translocation</keyword>
<dbReference type="InterPro" id="IPR036266">
    <property type="entry name" value="SecA_Wing/Scaffold_sf"/>
</dbReference>
<dbReference type="InterPro" id="IPR020937">
    <property type="entry name" value="SecA_CS"/>
</dbReference>
<dbReference type="Pfam" id="PF02810">
    <property type="entry name" value="SEC-C"/>
    <property type="match status" value="1"/>
</dbReference>
<dbReference type="SMART" id="SM00957">
    <property type="entry name" value="SecA_DEAD"/>
    <property type="match status" value="1"/>
</dbReference>
<evidence type="ECO:0000256" key="17">
    <source>
        <dbReference type="RuleBase" id="RU003874"/>
    </source>
</evidence>
<evidence type="ECO:0000256" key="15">
    <source>
        <dbReference type="ARBA" id="ARBA00034006"/>
    </source>
</evidence>
<dbReference type="EC" id="7.4.2.8" evidence="16"/>
<evidence type="ECO:0000256" key="4">
    <source>
        <dbReference type="ARBA" id="ARBA00022475"/>
    </source>
</evidence>
<dbReference type="CDD" id="cd17928">
    <property type="entry name" value="DEXDc_SecA"/>
    <property type="match status" value="1"/>
</dbReference>
<evidence type="ECO:0000256" key="7">
    <source>
        <dbReference type="ARBA" id="ARBA00022723"/>
    </source>
</evidence>
<dbReference type="CDD" id="cd18803">
    <property type="entry name" value="SF2_C_secA"/>
    <property type="match status" value="1"/>
</dbReference>
<feature type="domain" description="Helicase ATP-binding" evidence="18">
    <location>
        <begin position="89"/>
        <end position="247"/>
    </location>
</feature>
<dbReference type="AlphaFoldDB" id="A0A2N7WMD0"/>
<evidence type="ECO:0000256" key="13">
    <source>
        <dbReference type="ARBA" id="ARBA00023010"/>
    </source>
</evidence>
<dbReference type="RefSeq" id="WP_018442618.1">
    <property type="nucleotide sequence ID" value="NZ_KB890188.1"/>
</dbReference>
<evidence type="ECO:0000259" key="20">
    <source>
        <dbReference type="PROSITE" id="PS51196"/>
    </source>
</evidence>
<dbReference type="Pfam" id="PF21090">
    <property type="entry name" value="P-loop_SecA"/>
    <property type="match status" value="1"/>
</dbReference>
<evidence type="ECO:0000256" key="8">
    <source>
        <dbReference type="ARBA" id="ARBA00022741"/>
    </source>
</evidence>
<comment type="cofactor">
    <cofactor evidence="1">
        <name>Zn(2+)</name>
        <dbReference type="ChEBI" id="CHEBI:29105"/>
    </cofactor>
</comment>
<keyword evidence="3 16" id="KW-0813">Transport</keyword>
<protein>
    <recommendedName>
        <fullName evidence="16 17">Protein translocase subunit SecA</fullName>
        <ecNumber evidence="16">7.4.2.8</ecNumber>
    </recommendedName>
</protein>
<sequence>MTTGFLQKIFGSRNQRLIKQYLKTVAVINSLEPQIEQLTDEQLRAKTDEFRQRVASGESLDKLLPEAFAVCREASRRVLKMRHFDVQLIGGMALHYGKIAEMRTGEGKTLVATLAAYLNALSGRGVHVVTVNDYLAQRDAEWMGKLYNFLGLGVGVNLSQMDHASKQEAYAADITYGTNNEFGFDYLRDNMVYETSARVQRSLNFAIVDEVDSILIDEARTPLIISGQAEDHTDLYVRMNALPPLLERQIGEERADGTGVEKPGDYTLDEKSRQVYLTESGHEKAERMLFEWGLIAEGESLYAPQNITLMHHVYAALRAHTLFFRDQHYVVQNGEVIIVDEFTGRLMPGRRWSDGLHQAVEAKEHVKIQSENQTLASITFQNYFRMYVKLSGMTGTADTEAYEFNEIYGLETVVIPTNRPPKRIDLQDQIYKTAKERYDAVIRDIRECYERGQPVLVGTTSIENSELLSNLLTKAGLPHEVLNAKQHAREAGIVAEAGRPKRITIATNMAGRGTDIVLGGNAEKQAALLEADPSLSPEEKASRAQALYDEWQALHDQVKAAGGLHIVGTERHESRRIDNQLRGRAGRQGDPGSSRFYLSLEDPLLRIFAGDRVRAIMDRLRMPEGEAIEAGIVTRSIESAQRKVEARNFDIRKQLLEYDDVANDQRKVIYQQRNELLEAHDITETIAAMRHAVITDVVHQFIPAGSIEEQWQAPELEEALRSDWQLDLAVQEMISESQSLDAEDIVEAVLAAADEAYEAKVTLVGREAFSAFERSIMLQTLDRFWREHLAALDHLRQGIHLRGYAQKNPKQEYKREAFELFEALLNIVKTEVTRIVMNVRIQSPEQLEEATEQYEEQGGHIENVEFRHAEFADEAATATAAAAAAVAAPTAADATAQMVGEAMSHGAHATAGAQSAAGSVPKVGRNDPCPCGSGKKYKQCHGRLA</sequence>
<dbReference type="InterPro" id="IPR011115">
    <property type="entry name" value="SecA_DEAD"/>
</dbReference>
<keyword evidence="8 16" id="KW-0547">Nucleotide-binding</keyword>
<dbReference type="GO" id="GO:0017038">
    <property type="term" value="P:protein import"/>
    <property type="evidence" value="ECO:0007669"/>
    <property type="project" value="InterPro"/>
</dbReference>
<proteinExistence type="inferred from homology"/>
<comment type="function">
    <text evidence="16">Part of the Sec protein translocase complex. Interacts with the SecYEG preprotein conducting channel. Has a central role in coupling the hydrolysis of ATP to the transfer of proteins into and across the cell membrane, serving both as a receptor for the preprotein-SecB complex and as an ATP-driven molecular motor driving the stepwise translocation of polypeptide chains across the membrane.</text>
</comment>
<feature type="domain" description="Helicase C-terminal" evidence="19">
    <location>
        <begin position="425"/>
        <end position="645"/>
    </location>
</feature>
<dbReference type="SUPFAM" id="SSF81767">
    <property type="entry name" value="Pre-protein crosslinking domain of SecA"/>
    <property type="match status" value="1"/>
</dbReference>
<evidence type="ECO:0000259" key="18">
    <source>
        <dbReference type="PROSITE" id="PS51192"/>
    </source>
</evidence>
<dbReference type="FunFam" id="3.40.50.300:FF:000081">
    <property type="entry name" value="Preprotein translocase subunit SecA"/>
    <property type="match status" value="1"/>
</dbReference>
<dbReference type="FunFam" id="3.40.50.300:FF:000113">
    <property type="entry name" value="Preprotein translocase subunit SecA"/>
    <property type="match status" value="1"/>
</dbReference>
<comment type="similarity">
    <text evidence="2 16 17">Belongs to the SecA family.</text>
</comment>
<dbReference type="InterPro" id="IPR001650">
    <property type="entry name" value="Helicase_C-like"/>
</dbReference>
<dbReference type="PANTHER" id="PTHR30612:SF0">
    <property type="entry name" value="CHLOROPLAST PROTEIN-TRANSPORTING ATPASE"/>
    <property type="match status" value="1"/>
</dbReference>
<dbReference type="FunFam" id="3.90.1440.10:FF:000001">
    <property type="entry name" value="Preprotein translocase subunit SecA"/>
    <property type="match status" value="1"/>
</dbReference>
<keyword evidence="5 16" id="KW-0963">Cytoplasm</keyword>
<dbReference type="InterPro" id="IPR014001">
    <property type="entry name" value="Helicase_ATP-bd"/>
</dbReference>
<organism evidence="21 22">
    <name type="scientific">Trinickia symbiotica</name>
    <dbReference type="NCBI Taxonomy" id="863227"/>
    <lineage>
        <taxon>Bacteria</taxon>
        <taxon>Pseudomonadati</taxon>
        <taxon>Pseudomonadota</taxon>
        <taxon>Betaproteobacteria</taxon>
        <taxon>Burkholderiales</taxon>
        <taxon>Burkholderiaceae</taxon>
        <taxon>Trinickia</taxon>
    </lineage>
</organism>
<dbReference type="SMART" id="SM00958">
    <property type="entry name" value="SecA_PP_bind"/>
    <property type="match status" value="1"/>
</dbReference>
<dbReference type="InterPro" id="IPR011116">
    <property type="entry name" value="SecA_Wing/Scaffold"/>
</dbReference>
<dbReference type="SUPFAM" id="SSF81886">
    <property type="entry name" value="Helical scaffold and wing domains of SecA"/>
    <property type="match status" value="1"/>
</dbReference>
<dbReference type="PROSITE" id="PS51192">
    <property type="entry name" value="HELICASE_ATP_BIND_1"/>
    <property type="match status" value="1"/>
</dbReference>
<dbReference type="STRING" id="863227.GCA_000373005_04019"/>
<dbReference type="EMBL" id="PNYC01000030">
    <property type="protein sequence ID" value="PMS30475.1"/>
    <property type="molecule type" value="Genomic_DNA"/>
</dbReference>
<dbReference type="InterPro" id="IPR044722">
    <property type="entry name" value="SecA_SF2_C"/>
</dbReference>
<evidence type="ECO:0000256" key="16">
    <source>
        <dbReference type="HAMAP-Rule" id="MF_01382"/>
    </source>
</evidence>
<dbReference type="GO" id="GO:0065002">
    <property type="term" value="P:intracellular protein transmembrane transport"/>
    <property type="evidence" value="ECO:0007669"/>
    <property type="project" value="UniProtKB-UniRule"/>
</dbReference>
<evidence type="ECO:0000256" key="1">
    <source>
        <dbReference type="ARBA" id="ARBA00001947"/>
    </source>
</evidence>
<feature type="domain" description="SecA family profile" evidence="20">
    <location>
        <begin position="3"/>
        <end position="629"/>
    </location>
</feature>
<evidence type="ECO:0000256" key="10">
    <source>
        <dbReference type="ARBA" id="ARBA00022840"/>
    </source>
</evidence>
<evidence type="ECO:0000256" key="2">
    <source>
        <dbReference type="ARBA" id="ARBA00007650"/>
    </source>
</evidence>
<dbReference type="NCBIfam" id="NF009538">
    <property type="entry name" value="PRK12904.1"/>
    <property type="match status" value="1"/>
</dbReference>
<keyword evidence="10 16" id="KW-0067">ATP-binding</keyword>
<dbReference type="Pfam" id="PF01043">
    <property type="entry name" value="SecA_PP_bind"/>
    <property type="match status" value="1"/>
</dbReference>
<dbReference type="InterPro" id="IPR027417">
    <property type="entry name" value="P-loop_NTPase"/>
</dbReference>
<dbReference type="GO" id="GO:0005524">
    <property type="term" value="F:ATP binding"/>
    <property type="evidence" value="ECO:0007669"/>
    <property type="project" value="UniProtKB-UniRule"/>
</dbReference>
<evidence type="ECO:0000256" key="14">
    <source>
        <dbReference type="ARBA" id="ARBA00023136"/>
    </source>
</evidence>
<feature type="binding site" evidence="16">
    <location>
        <begin position="105"/>
        <end position="109"/>
    </location>
    <ligand>
        <name>ATP</name>
        <dbReference type="ChEBI" id="CHEBI:30616"/>
    </ligand>
</feature>
<keyword evidence="22" id="KW-1185">Reference proteome</keyword>
<comment type="subunit">
    <text evidence="16">Monomer and homodimer. Part of the essential Sec protein translocation apparatus which comprises SecA, SecYEG and auxiliary proteins SecDF-YajC and YidC.</text>
</comment>
<dbReference type="OrthoDB" id="9805579at2"/>
<dbReference type="InterPro" id="IPR004027">
    <property type="entry name" value="SEC_C_motif"/>
</dbReference>
<dbReference type="Gene3D" id="1.10.3060.10">
    <property type="entry name" value="Helical scaffold and wing domains of SecA"/>
    <property type="match status" value="1"/>
</dbReference>
<comment type="caution">
    <text evidence="21">The sequence shown here is derived from an EMBL/GenBank/DDBJ whole genome shotgun (WGS) entry which is preliminary data.</text>
</comment>
<evidence type="ECO:0000313" key="21">
    <source>
        <dbReference type="EMBL" id="PMS30475.1"/>
    </source>
</evidence>
<dbReference type="Gene3D" id="3.40.50.300">
    <property type="entry name" value="P-loop containing nucleotide triphosphate hydrolases"/>
    <property type="match status" value="2"/>
</dbReference>
<dbReference type="SUPFAM" id="SSF52540">
    <property type="entry name" value="P-loop containing nucleoside triphosphate hydrolases"/>
    <property type="match status" value="2"/>
</dbReference>
<keyword evidence="14 16" id="KW-0472">Membrane</keyword>
<evidence type="ECO:0000259" key="19">
    <source>
        <dbReference type="PROSITE" id="PS51194"/>
    </source>
</evidence>
<evidence type="ECO:0000256" key="3">
    <source>
        <dbReference type="ARBA" id="ARBA00022448"/>
    </source>
</evidence>
<evidence type="ECO:0000313" key="22">
    <source>
        <dbReference type="Proteomes" id="UP000235777"/>
    </source>
</evidence>
<dbReference type="InterPro" id="IPR000185">
    <property type="entry name" value="SecA"/>
</dbReference>
<name>A0A2N7WMD0_9BURK</name>
<gene>
    <name evidence="16" type="primary">secA</name>
    <name evidence="21" type="ORF">C0Z20_29655</name>
</gene>
<evidence type="ECO:0000256" key="5">
    <source>
        <dbReference type="ARBA" id="ARBA00022490"/>
    </source>
</evidence>
<dbReference type="InterPro" id="IPR036670">
    <property type="entry name" value="SecA_X-link_sf"/>
</dbReference>
<dbReference type="Pfam" id="PF07516">
    <property type="entry name" value="SecA_SW"/>
    <property type="match status" value="1"/>
</dbReference>
<keyword evidence="4 16" id="KW-1003">Cell membrane</keyword>
<dbReference type="FunFam" id="1.10.3060.10:FF:000003">
    <property type="entry name" value="Protein translocase subunit SecA"/>
    <property type="match status" value="1"/>
</dbReference>
<keyword evidence="7" id="KW-0479">Metal-binding</keyword>
<dbReference type="GO" id="GO:0006605">
    <property type="term" value="P:protein targeting"/>
    <property type="evidence" value="ECO:0007669"/>
    <property type="project" value="UniProtKB-UniRule"/>
</dbReference>
<dbReference type="Proteomes" id="UP000235777">
    <property type="component" value="Unassembled WGS sequence"/>
</dbReference>
<evidence type="ECO:0000256" key="11">
    <source>
        <dbReference type="ARBA" id="ARBA00022927"/>
    </source>
</evidence>
<dbReference type="GO" id="GO:0005829">
    <property type="term" value="C:cytosol"/>
    <property type="evidence" value="ECO:0007669"/>
    <property type="project" value="TreeGrafter"/>
</dbReference>
<reference evidence="21 22" key="1">
    <citation type="submission" date="2018-01" db="EMBL/GenBank/DDBJ databases">
        <title>Whole genome analyses suggest that Burkholderia sensu lato contains two further novel genera in the rhizoxinica-symbiotica group Mycetohabitans gen. nov., and Trinickia gen. nov.: implications for the evolution of diazotrophy and nodulation in the Burkholderiaceae.</title>
        <authorList>
            <person name="Estrada-de los Santos P."/>
            <person name="Palmer M."/>
            <person name="Chavez-Ramirez B."/>
            <person name="Beukes C."/>
            <person name="Steenkamp E.T."/>
            <person name="Hirsch A.M."/>
            <person name="Manyaka P."/>
            <person name="Maluk M."/>
            <person name="Lafos M."/>
            <person name="Crook M."/>
            <person name="Gross E."/>
            <person name="Simon M.F."/>
            <person name="Bueno dos Reis Junior F."/>
            <person name="Poole P.S."/>
            <person name="Venter S.N."/>
            <person name="James E.K."/>
        </authorList>
    </citation>
    <scope>NUCLEOTIDE SEQUENCE [LARGE SCALE GENOMIC DNA]</scope>
    <source>
        <strain evidence="21 22">JPY 581</strain>
    </source>
</reference>
<dbReference type="GO" id="GO:0031522">
    <property type="term" value="C:cell envelope Sec protein transport complex"/>
    <property type="evidence" value="ECO:0007669"/>
    <property type="project" value="TreeGrafter"/>
</dbReference>
<evidence type="ECO:0000256" key="9">
    <source>
        <dbReference type="ARBA" id="ARBA00022833"/>
    </source>
</evidence>
<dbReference type="PANTHER" id="PTHR30612">
    <property type="entry name" value="SECA INNER MEMBRANE COMPONENT OF SEC PROTEIN SECRETION SYSTEM"/>
    <property type="match status" value="1"/>
</dbReference>
<feature type="binding site" evidence="16">
    <location>
        <position position="87"/>
    </location>
    <ligand>
        <name>ATP</name>
        <dbReference type="ChEBI" id="CHEBI:30616"/>
    </ligand>
</feature>
<dbReference type="Pfam" id="PF07517">
    <property type="entry name" value="SecA_DEAD"/>
    <property type="match status" value="1"/>
</dbReference>
<dbReference type="InterPro" id="IPR014018">
    <property type="entry name" value="SecA_motor_DEAD"/>
</dbReference>
<dbReference type="PROSITE" id="PS01312">
    <property type="entry name" value="SECA"/>
    <property type="match status" value="1"/>
</dbReference>
<keyword evidence="9" id="KW-0862">Zinc</keyword>
<keyword evidence="6" id="KW-0997">Cell inner membrane</keyword>
<evidence type="ECO:0000256" key="6">
    <source>
        <dbReference type="ARBA" id="ARBA00022519"/>
    </source>
</evidence>
<dbReference type="GO" id="GO:0005886">
    <property type="term" value="C:plasma membrane"/>
    <property type="evidence" value="ECO:0007669"/>
    <property type="project" value="UniProtKB-SubCell"/>
</dbReference>
<keyword evidence="12 16" id="KW-1278">Translocase</keyword>
<dbReference type="HAMAP" id="MF_01382">
    <property type="entry name" value="SecA"/>
    <property type="match status" value="1"/>
</dbReference>
<feature type="binding site" evidence="16">
    <location>
        <position position="515"/>
    </location>
    <ligand>
        <name>ATP</name>
        <dbReference type="ChEBI" id="CHEBI:30616"/>
    </ligand>
</feature>
<evidence type="ECO:0000256" key="12">
    <source>
        <dbReference type="ARBA" id="ARBA00022967"/>
    </source>
</evidence>
<dbReference type="PROSITE" id="PS51194">
    <property type="entry name" value="HELICASE_CTER"/>
    <property type="match status" value="1"/>
</dbReference>
<keyword evidence="11 16" id="KW-0653">Protein transport</keyword>
<dbReference type="PRINTS" id="PR00906">
    <property type="entry name" value="SECA"/>
</dbReference>
<accession>A0A2N7WMD0</accession>
<dbReference type="GO" id="GO:0043952">
    <property type="term" value="P:protein transport by the Sec complex"/>
    <property type="evidence" value="ECO:0007669"/>
    <property type="project" value="UniProtKB-ARBA"/>
</dbReference>
<comment type="subcellular location">
    <subcellularLocation>
        <location evidence="16">Cell membrane</location>
        <topology evidence="16">Peripheral membrane protein</topology>
        <orientation evidence="16">Cytoplasmic side</orientation>
    </subcellularLocation>
    <subcellularLocation>
        <location evidence="16">Cytoplasm</location>
    </subcellularLocation>
    <text evidence="16">Distribution is 50-50.</text>
</comment>